<evidence type="ECO:0000256" key="5">
    <source>
        <dbReference type="ARBA" id="ARBA00023237"/>
    </source>
</evidence>
<comment type="subcellular location">
    <subcellularLocation>
        <location evidence="1">Cell outer membrane</location>
    </subcellularLocation>
</comment>
<dbReference type="Proteomes" id="UP000291793">
    <property type="component" value="Unassembled WGS sequence"/>
</dbReference>
<comment type="similarity">
    <text evidence="2">Belongs to the MipA/OmpV family.</text>
</comment>
<evidence type="ECO:0000256" key="4">
    <source>
        <dbReference type="ARBA" id="ARBA00023136"/>
    </source>
</evidence>
<protein>
    <submittedName>
        <fullName evidence="7">MipA/OmpV family protein</fullName>
    </submittedName>
</protein>
<accession>A0A4R0H4T2</accession>
<keyword evidence="4" id="KW-0472">Membrane</keyword>
<evidence type="ECO:0000256" key="1">
    <source>
        <dbReference type="ARBA" id="ARBA00004442"/>
    </source>
</evidence>
<organism evidence="7 8">
    <name type="scientific">Kosakonia quasisacchari</name>
    <dbReference type="NCBI Taxonomy" id="2529380"/>
    <lineage>
        <taxon>Bacteria</taxon>
        <taxon>Pseudomonadati</taxon>
        <taxon>Pseudomonadota</taxon>
        <taxon>Gammaproteobacteria</taxon>
        <taxon>Enterobacterales</taxon>
        <taxon>Enterobacteriaceae</taxon>
        <taxon>Kosakonia</taxon>
    </lineage>
</organism>
<dbReference type="RefSeq" id="WP_131411086.1">
    <property type="nucleotide sequence ID" value="NZ_SJOP01000014.1"/>
</dbReference>
<proteinExistence type="inferred from homology"/>
<dbReference type="AlphaFoldDB" id="A0A4R0H4T2"/>
<dbReference type="PANTHER" id="PTHR38776:SF1">
    <property type="entry name" value="MLTA-INTERACTING PROTEIN-RELATED"/>
    <property type="match status" value="1"/>
</dbReference>
<feature type="chain" id="PRO_5020819137" evidence="6">
    <location>
        <begin position="23"/>
        <end position="268"/>
    </location>
</feature>
<gene>
    <name evidence="7" type="ORF">E0L21_15720</name>
</gene>
<dbReference type="OrthoDB" id="5951177at2"/>
<evidence type="ECO:0000256" key="2">
    <source>
        <dbReference type="ARBA" id="ARBA00005722"/>
    </source>
</evidence>
<name>A0A4R0H4T2_9ENTR</name>
<keyword evidence="8" id="KW-1185">Reference proteome</keyword>
<evidence type="ECO:0000313" key="7">
    <source>
        <dbReference type="EMBL" id="TCC03442.1"/>
    </source>
</evidence>
<evidence type="ECO:0000313" key="8">
    <source>
        <dbReference type="Proteomes" id="UP000291793"/>
    </source>
</evidence>
<dbReference type="InterPro" id="IPR010583">
    <property type="entry name" value="MipA"/>
</dbReference>
<comment type="caution">
    <text evidence="7">The sequence shown here is derived from an EMBL/GenBank/DDBJ whole genome shotgun (WGS) entry which is preliminary data.</text>
</comment>
<keyword evidence="5" id="KW-0998">Cell outer membrane</keyword>
<dbReference type="EMBL" id="SJOP01000014">
    <property type="protein sequence ID" value="TCC03442.1"/>
    <property type="molecule type" value="Genomic_DNA"/>
</dbReference>
<keyword evidence="3 6" id="KW-0732">Signal</keyword>
<feature type="signal peptide" evidence="6">
    <location>
        <begin position="1"/>
        <end position="22"/>
    </location>
</feature>
<evidence type="ECO:0000256" key="6">
    <source>
        <dbReference type="SAM" id="SignalP"/>
    </source>
</evidence>
<reference evidence="7 8" key="1">
    <citation type="submission" date="2019-02" db="EMBL/GenBank/DDBJ databases">
        <title>The draft genome of Kosakonia quasisacchari strain WCHKQ120001.</title>
        <authorList>
            <person name="Wang C."/>
            <person name="Feng Y."/>
            <person name="Zong Z."/>
        </authorList>
    </citation>
    <scope>NUCLEOTIDE SEQUENCE [LARGE SCALE GENOMIC DNA]</scope>
    <source>
        <strain evidence="7 8">WCHKQ120001</strain>
    </source>
</reference>
<dbReference type="Pfam" id="PF06629">
    <property type="entry name" value="MipA"/>
    <property type="match status" value="1"/>
</dbReference>
<dbReference type="PANTHER" id="PTHR38776">
    <property type="entry name" value="MLTA-INTERACTING PROTEIN-RELATED"/>
    <property type="match status" value="1"/>
</dbReference>
<evidence type="ECO:0000256" key="3">
    <source>
        <dbReference type="ARBA" id="ARBA00022729"/>
    </source>
</evidence>
<dbReference type="GO" id="GO:0009279">
    <property type="term" value="C:cell outer membrane"/>
    <property type="evidence" value="ECO:0007669"/>
    <property type="project" value="UniProtKB-SubCell"/>
</dbReference>
<sequence>MKRSLQQGVLYSVLLICAPTHSAEFSGFAGLGVSARPIYSGSNHTAVGPLLKAGVNIHSENWGLFGLSTDGLIWGLIPDSPFSVSLLLTQDEARKEVFNYPFSGRKNRDLQGMGNLSAAVMTGADLRYQQENWTLWLRLLTATEKQHYGGEAPGRSMIVTSGAEAQLWRWQSATLSVGGDISWANRGYQQRHYGVTARQAQRTDFEVYSPSSGLQQGGLYAELVWQFDKNLAAGLTSRAQYLFDEAGSSPLVNSRMQYTLLSLIQYTF</sequence>